<gene>
    <name evidence="1" type="ORF">TTEB3V08_LOCUS10251</name>
</gene>
<protein>
    <submittedName>
        <fullName evidence="1">Uncharacterized protein</fullName>
    </submittedName>
</protein>
<dbReference type="EMBL" id="OE005949">
    <property type="protein sequence ID" value="CAD7462357.1"/>
    <property type="molecule type" value="Genomic_DNA"/>
</dbReference>
<accession>A0A7R9NZY3</accession>
<dbReference type="AlphaFoldDB" id="A0A7R9NZY3"/>
<proteinExistence type="predicted"/>
<name>A0A7R9NZY3_9NEOP</name>
<organism evidence="1">
    <name type="scientific">Timema tahoe</name>
    <dbReference type="NCBI Taxonomy" id="61484"/>
    <lineage>
        <taxon>Eukaryota</taxon>
        <taxon>Metazoa</taxon>
        <taxon>Ecdysozoa</taxon>
        <taxon>Arthropoda</taxon>
        <taxon>Hexapoda</taxon>
        <taxon>Insecta</taxon>
        <taxon>Pterygota</taxon>
        <taxon>Neoptera</taxon>
        <taxon>Polyneoptera</taxon>
        <taxon>Phasmatodea</taxon>
        <taxon>Timematodea</taxon>
        <taxon>Timematoidea</taxon>
        <taxon>Timematidae</taxon>
        <taxon>Timema</taxon>
    </lineage>
</organism>
<sequence>MIPSFVDRTANNDGLVPPSWRRVGRDLDQRQPRNSRITCATPTLLASQLFISSRRIPPKHTVVRPGIPHIHKLWLIHVLSEVKEGFGNQINLCRDRGLNPGPPAQKSDTLPLDHQGDISPFQSMFVMLSQAMSIAGIELITRNSLNSLRHASQGSNYLQDTLNNQPTDDRSWSWGYLRCPFTREVFYRAVSFGVAFGREGKSRLLPMFSCDFDII</sequence>
<reference evidence="1" key="1">
    <citation type="submission" date="2020-11" db="EMBL/GenBank/DDBJ databases">
        <authorList>
            <person name="Tran Van P."/>
        </authorList>
    </citation>
    <scope>NUCLEOTIDE SEQUENCE</scope>
</reference>
<evidence type="ECO:0000313" key="1">
    <source>
        <dbReference type="EMBL" id="CAD7462357.1"/>
    </source>
</evidence>